<sequence>MNAKLTSKIKMRVGIVYSTPEQDEMINSMIEAAQAALINAGWRRNDFEEDAQKGIKNEQAIEAIAKIVKRNLNTEADHSAIDPMLIFDIGQNRGV</sequence>
<organism evidence="1">
    <name type="scientific">Siphoviridae sp. ctt1f11</name>
    <dbReference type="NCBI Taxonomy" id="2827959"/>
    <lineage>
        <taxon>Viruses</taxon>
        <taxon>Duplodnaviria</taxon>
        <taxon>Heunggongvirae</taxon>
        <taxon>Uroviricota</taxon>
        <taxon>Caudoviricetes</taxon>
    </lineage>
</organism>
<name>A0A8S5SCW2_9CAUD</name>
<reference evidence="1" key="1">
    <citation type="journal article" date="2021" name="Proc. Natl. Acad. Sci. U.S.A.">
        <title>A Catalog of Tens of Thousands of Viruses from Human Metagenomes Reveals Hidden Associations with Chronic Diseases.</title>
        <authorList>
            <person name="Tisza M.J."/>
            <person name="Buck C.B."/>
        </authorList>
    </citation>
    <scope>NUCLEOTIDE SEQUENCE</scope>
    <source>
        <strain evidence="1">Ctt1f11</strain>
    </source>
</reference>
<dbReference type="EMBL" id="BK032573">
    <property type="protein sequence ID" value="DAF48768.1"/>
    <property type="molecule type" value="Genomic_DNA"/>
</dbReference>
<protein>
    <submittedName>
        <fullName evidence="1">Uncharacterized protein</fullName>
    </submittedName>
</protein>
<evidence type="ECO:0000313" key="1">
    <source>
        <dbReference type="EMBL" id="DAF48768.1"/>
    </source>
</evidence>
<proteinExistence type="predicted"/>
<accession>A0A8S5SCW2</accession>